<dbReference type="Proteomes" id="UP000321034">
    <property type="component" value="Unassembled WGS sequence"/>
</dbReference>
<protein>
    <submittedName>
        <fullName evidence="2">Uncharacterized protein</fullName>
    </submittedName>
</protein>
<proteinExistence type="predicted"/>
<keyword evidence="3" id="KW-1185">Reference proteome</keyword>
<dbReference type="AlphaFoldDB" id="A0A5C8I2B8"/>
<name>A0A5C8I2B8_9MICO</name>
<sequence length="292" mass="32716">MTLTVAWLRNRSDVRELVMASDSRLSAGPERWDTSPKVLTFARTDMAMSFTGTTEFTYPAMLQLNRALETHPAMVERRFDVTQVAALFEDILNQMVAMASTTIGESLDDTLANTRYLLGGFSWKIGEFRIWEFAWDRGERLYRKNRRRFSGARSNRHTVWFLGDGALASRTRLQSLLSDGFSRPPTKGLDMEPLQVLEEAISDSSLPSVGGAPQVVKLYRHLNVEPFSVIWPRNGGQPTFAGRPLLEYEKAFSPPLSLENPDRHYRYLAGEIATDSGEESTGGSEARAVGEG</sequence>
<accession>A0A5C8I2B8</accession>
<feature type="region of interest" description="Disordered" evidence="1">
    <location>
        <begin position="272"/>
        <end position="292"/>
    </location>
</feature>
<evidence type="ECO:0000313" key="3">
    <source>
        <dbReference type="Proteomes" id="UP000321034"/>
    </source>
</evidence>
<evidence type="ECO:0000256" key="1">
    <source>
        <dbReference type="SAM" id="MobiDB-lite"/>
    </source>
</evidence>
<reference evidence="2 3" key="1">
    <citation type="submission" date="2019-08" db="EMBL/GenBank/DDBJ databases">
        <authorList>
            <person name="Dong K."/>
        </authorList>
    </citation>
    <scope>NUCLEOTIDE SEQUENCE [LARGE SCALE GENOMIC DNA]</scope>
    <source>
        <strain evidence="2 3">JCM14558</strain>
    </source>
</reference>
<dbReference type="EMBL" id="VRSV01000001">
    <property type="protein sequence ID" value="TXK12361.1"/>
    <property type="molecule type" value="Genomic_DNA"/>
</dbReference>
<organism evidence="2 3">
    <name type="scientific">Microbacterium hatanonis</name>
    <dbReference type="NCBI Taxonomy" id="404366"/>
    <lineage>
        <taxon>Bacteria</taxon>
        <taxon>Bacillati</taxon>
        <taxon>Actinomycetota</taxon>
        <taxon>Actinomycetes</taxon>
        <taxon>Micrococcales</taxon>
        <taxon>Microbacteriaceae</taxon>
        <taxon>Microbacterium</taxon>
    </lineage>
</organism>
<dbReference type="RefSeq" id="WP_147893092.1">
    <property type="nucleotide sequence ID" value="NZ_BAAANR010000001.1"/>
</dbReference>
<comment type="caution">
    <text evidence="2">The sequence shown here is derived from an EMBL/GenBank/DDBJ whole genome shotgun (WGS) entry which is preliminary data.</text>
</comment>
<evidence type="ECO:0000313" key="2">
    <source>
        <dbReference type="EMBL" id="TXK12361.1"/>
    </source>
</evidence>
<gene>
    <name evidence="2" type="ORF">FVP77_02460</name>
</gene>
<dbReference type="OrthoDB" id="582107at2"/>